<dbReference type="PROSITE" id="PS51257">
    <property type="entry name" value="PROKAR_LIPOPROTEIN"/>
    <property type="match status" value="1"/>
</dbReference>
<keyword evidence="3 4" id="KW-0732">Signal</keyword>
<proteinExistence type="inferred from homology"/>
<dbReference type="SUPFAM" id="SSF53850">
    <property type="entry name" value="Periplasmic binding protein-like II"/>
    <property type="match status" value="1"/>
</dbReference>
<dbReference type="AlphaFoldDB" id="A0A7Z0IMH6"/>
<protein>
    <submittedName>
        <fullName evidence="5">Alpha-1,4-digalacturonate transport system substrate-binding protein</fullName>
    </submittedName>
</protein>
<gene>
    <name evidence="5" type="ORF">GGQ54_003178</name>
</gene>
<dbReference type="Proteomes" id="UP000527616">
    <property type="component" value="Unassembled WGS sequence"/>
</dbReference>
<dbReference type="GO" id="GO:1901982">
    <property type="term" value="F:maltose binding"/>
    <property type="evidence" value="ECO:0007669"/>
    <property type="project" value="TreeGrafter"/>
</dbReference>
<evidence type="ECO:0000313" key="6">
    <source>
        <dbReference type="Proteomes" id="UP000527616"/>
    </source>
</evidence>
<dbReference type="GO" id="GO:0042956">
    <property type="term" value="P:maltodextrin transmembrane transport"/>
    <property type="evidence" value="ECO:0007669"/>
    <property type="project" value="TreeGrafter"/>
</dbReference>
<feature type="chain" id="PRO_5030553979" evidence="4">
    <location>
        <begin position="26"/>
        <end position="429"/>
    </location>
</feature>
<keyword evidence="6" id="KW-1185">Reference proteome</keyword>
<dbReference type="GO" id="GO:0055052">
    <property type="term" value="C:ATP-binding cassette (ABC) transporter complex, substrate-binding subunit-containing"/>
    <property type="evidence" value="ECO:0007669"/>
    <property type="project" value="TreeGrafter"/>
</dbReference>
<evidence type="ECO:0000256" key="1">
    <source>
        <dbReference type="ARBA" id="ARBA00008520"/>
    </source>
</evidence>
<dbReference type="Pfam" id="PF13416">
    <property type="entry name" value="SBP_bac_8"/>
    <property type="match status" value="1"/>
</dbReference>
<accession>A0A7Z0IMH6</accession>
<evidence type="ECO:0000256" key="3">
    <source>
        <dbReference type="ARBA" id="ARBA00022729"/>
    </source>
</evidence>
<dbReference type="RefSeq" id="WP_179446254.1">
    <property type="nucleotide sequence ID" value="NZ_JACBZS010000001.1"/>
</dbReference>
<keyword evidence="2" id="KW-0813">Transport</keyword>
<dbReference type="EMBL" id="JACBZS010000001">
    <property type="protein sequence ID" value="NYI72618.1"/>
    <property type="molecule type" value="Genomic_DNA"/>
</dbReference>
<organism evidence="5 6">
    <name type="scientific">Naumannella cuiyingiana</name>
    <dbReference type="NCBI Taxonomy" id="1347891"/>
    <lineage>
        <taxon>Bacteria</taxon>
        <taxon>Bacillati</taxon>
        <taxon>Actinomycetota</taxon>
        <taxon>Actinomycetes</taxon>
        <taxon>Propionibacteriales</taxon>
        <taxon>Propionibacteriaceae</taxon>
        <taxon>Naumannella</taxon>
    </lineage>
</organism>
<dbReference type="PANTHER" id="PTHR30061:SF50">
    <property type="entry name" value="MALTOSE_MALTODEXTRIN-BINDING PERIPLASMIC PROTEIN"/>
    <property type="match status" value="1"/>
</dbReference>
<dbReference type="GO" id="GO:0015768">
    <property type="term" value="P:maltose transport"/>
    <property type="evidence" value="ECO:0007669"/>
    <property type="project" value="TreeGrafter"/>
</dbReference>
<comment type="caution">
    <text evidence="5">The sequence shown here is derived from an EMBL/GenBank/DDBJ whole genome shotgun (WGS) entry which is preliminary data.</text>
</comment>
<comment type="similarity">
    <text evidence="1">Belongs to the bacterial solute-binding protein 1 family.</text>
</comment>
<sequence length="429" mass="45524">MRRGLIRTAAGLGAALVLAATAACAPGGAGGEAEQTGDQTLTYLYFTDGPDEQATRDLIARFEQETGATVNLELIPYANLEQTLQARLSGGNPPDVARLTTLTPVRDDLVDLTALRPELAGQYLDGMAGPATGPGGELLAVPSDLTLNGPMINLDLFEKAGVEPPTAQRPWRSWDEVVEAAEQVKKGAGTEFGLAMDVSGHRFSTMMSQYGTTVFDESGTQVALAEEPAVAAVTRFAELNADGVMPRDLWLQAGTRYTAANEIFLAQQAPIYVSGNWQVAAFAESAEFDWAAVPNPCQERCGGFPGGKFMGAFKASPRQQLAADFIAFMNSADSQRYLADKANFLPTRKDLIESGVEYSNRDADMQVFLADVQQTPPDTFGTSFSPAFSATSTEMTKVLAAVLAGQQDPAQAVAAFRKGAEKSLQDAAG</sequence>
<dbReference type="PANTHER" id="PTHR30061">
    <property type="entry name" value="MALTOSE-BINDING PERIPLASMIC PROTEIN"/>
    <property type="match status" value="1"/>
</dbReference>
<name>A0A7Z0IMH6_9ACTN</name>
<dbReference type="InterPro" id="IPR006059">
    <property type="entry name" value="SBP"/>
</dbReference>
<feature type="signal peptide" evidence="4">
    <location>
        <begin position="1"/>
        <end position="25"/>
    </location>
</feature>
<evidence type="ECO:0000313" key="5">
    <source>
        <dbReference type="EMBL" id="NYI72618.1"/>
    </source>
</evidence>
<dbReference type="CDD" id="cd13585">
    <property type="entry name" value="PBP2_TMBP_like"/>
    <property type="match status" value="1"/>
</dbReference>
<dbReference type="Gene3D" id="3.40.190.10">
    <property type="entry name" value="Periplasmic binding protein-like II"/>
    <property type="match status" value="1"/>
</dbReference>
<evidence type="ECO:0000256" key="2">
    <source>
        <dbReference type="ARBA" id="ARBA00022448"/>
    </source>
</evidence>
<evidence type="ECO:0000256" key="4">
    <source>
        <dbReference type="SAM" id="SignalP"/>
    </source>
</evidence>
<reference evidence="5 6" key="1">
    <citation type="submission" date="2020-07" db="EMBL/GenBank/DDBJ databases">
        <title>Sequencing the genomes of 1000 actinobacteria strains.</title>
        <authorList>
            <person name="Klenk H.-P."/>
        </authorList>
    </citation>
    <scope>NUCLEOTIDE SEQUENCE [LARGE SCALE GENOMIC DNA]</scope>
    <source>
        <strain evidence="5 6">DSM 103164</strain>
    </source>
</reference>